<gene>
    <name evidence="2" type="ORF">A6R73_04240</name>
</gene>
<dbReference type="Proteomes" id="UP000093858">
    <property type="component" value="Unassembled WGS sequence"/>
</dbReference>
<accession>A0A199NZ08</accession>
<keyword evidence="1" id="KW-1133">Transmembrane helix</keyword>
<proteinExistence type="predicted"/>
<protein>
    <submittedName>
        <fullName evidence="2">Uncharacterized protein</fullName>
    </submittedName>
</protein>
<dbReference type="EMBL" id="LWSU01000238">
    <property type="protein sequence ID" value="OAX54249.1"/>
    <property type="molecule type" value="Genomic_DNA"/>
</dbReference>
<keyword evidence="1" id="KW-0812">Transmembrane</keyword>
<dbReference type="AlphaFoldDB" id="A0A199NZ08"/>
<evidence type="ECO:0000313" key="3">
    <source>
        <dbReference type="Proteomes" id="UP000093858"/>
    </source>
</evidence>
<keyword evidence="1" id="KW-0472">Membrane</keyword>
<evidence type="ECO:0000256" key="1">
    <source>
        <dbReference type="SAM" id="Phobius"/>
    </source>
</evidence>
<sequence length="62" mass="6465">MAVPLHTSLGGIVFVAAGLMFFAAAAIGRQLAFAGCGAMFVAIGVAWLLRAKTKKQERTPTE</sequence>
<feature type="transmembrane region" description="Helical" evidence="1">
    <location>
        <begin position="31"/>
        <end position="49"/>
    </location>
</feature>
<name>A0A199NZ08_9XANT</name>
<evidence type="ECO:0000313" key="2">
    <source>
        <dbReference type="EMBL" id="OAX54249.1"/>
    </source>
</evidence>
<comment type="caution">
    <text evidence="2">The sequence shown here is derived from an EMBL/GenBank/DDBJ whole genome shotgun (WGS) entry which is preliminary data.</text>
</comment>
<feature type="transmembrane region" description="Helical" evidence="1">
    <location>
        <begin position="7"/>
        <end position="25"/>
    </location>
</feature>
<reference evidence="2 3" key="1">
    <citation type="submission" date="2016-04" db="EMBL/GenBank/DDBJ databases">
        <title>Xanthomonas translucens phylogeny.</title>
        <authorList>
            <person name="Langlois P."/>
        </authorList>
    </citation>
    <scope>NUCLEOTIDE SEQUENCE [LARGE SCALE GENOMIC DNA]</scope>
    <source>
        <strain evidence="2 3">B99</strain>
    </source>
</reference>
<organism evidence="2 3">
    <name type="scientific">Xanthomonas graminis pv. poae</name>
    <dbReference type="NCBI Taxonomy" id="227946"/>
    <lineage>
        <taxon>Bacteria</taxon>
        <taxon>Pseudomonadati</taxon>
        <taxon>Pseudomonadota</taxon>
        <taxon>Gammaproteobacteria</taxon>
        <taxon>Lysobacterales</taxon>
        <taxon>Lysobacteraceae</taxon>
        <taxon>Xanthomonas</taxon>
        <taxon>Xanthomonas translucens group</taxon>
        <taxon>Xanthomonas graminis</taxon>
    </lineage>
</organism>